<evidence type="ECO:0000256" key="1">
    <source>
        <dbReference type="SAM" id="Phobius"/>
    </source>
</evidence>
<protein>
    <submittedName>
        <fullName evidence="2">Uncharacterized protein</fullName>
    </submittedName>
</protein>
<evidence type="ECO:0000313" key="2">
    <source>
        <dbReference type="EMBL" id="SCZ86501.1"/>
    </source>
</evidence>
<dbReference type="AlphaFoldDB" id="A0A1G5SIY3"/>
<keyword evidence="1" id="KW-0472">Membrane</keyword>
<evidence type="ECO:0000313" key="3">
    <source>
        <dbReference type="Proteomes" id="UP000198729"/>
    </source>
</evidence>
<keyword evidence="1" id="KW-0812">Transmembrane</keyword>
<sequence length="110" mass="11503">MNQLKNVAIDIGSTCLAGKESGFDANTQSAVACAVGYPVPGALMSILVTGGLTAYSAAVAGVLLVFGLIVRFPARYWPDSRGADDGAHVCHTDFLSCVRSARRESKLNEL</sequence>
<feature type="transmembrane region" description="Helical" evidence="1">
    <location>
        <begin position="46"/>
        <end position="70"/>
    </location>
</feature>
<dbReference type="EMBL" id="FMWO01000068">
    <property type="protein sequence ID" value="SCZ86501.1"/>
    <property type="molecule type" value="Genomic_DNA"/>
</dbReference>
<gene>
    <name evidence="2" type="ORF">NSMM_590005</name>
</gene>
<organism evidence="2 3">
    <name type="scientific">Nitrosomonas mobilis</name>
    <dbReference type="NCBI Taxonomy" id="51642"/>
    <lineage>
        <taxon>Bacteria</taxon>
        <taxon>Pseudomonadati</taxon>
        <taxon>Pseudomonadota</taxon>
        <taxon>Betaproteobacteria</taxon>
        <taxon>Nitrosomonadales</taxon>
        <taxon>Nitrosomonadaceae</taxon>
        <taxon>Nitrosomonas</taxon>
    </lineage>
</organism>
<dbReference type="Proteomes" id="UP000198729">
    <property type="component" value="Unassembled WGS sequence"/>
</dbReference>
<keyword evidence="1" id="KW-1133">Transmembrane helix</keyword>
<reference evidence="2 3" key="1">
    <citation type="submission" date="2016-10" db="EMBL/GenBank/DDBJ databases">
        <authorList>
            <person name="de Groot N.N."/>
        </authorList>
    </citation>
    <scope>NUCLEOTIDE SEQUENCE [LARGE SCALE GENOMIC DNA]</scope>
    <source>
        <strain evidence="2">1</strain>
    </source>
</reference>
<name>A0A1G5SIY3_9PROT</name>
<proteinExistence type="predicted"/>
<accession>A0A1G5SIY3</accession>
<dbReference type="STRING" id="51642.NSMM_590005"/>
<keyword evidence="3" id="KW-1185">Reference proteome</keyword>